<feature type="non-terminal residue" evidence="1">
    <location>
        <position position="1"/>
    </location>
</feature>
<reference evidence="1" key="1">
    <citation type="submission" date="2020-06" db="EMBL/GenBank/DDBJ databases">
        <title>WGS assembly of Ceratodon purpureus strain R40.</title>
        <authorList>
            <person name="Carey S.B."/>
            <person name="Jenkins J."/>
            <person name="Shu S."/>
            <person name="Lovell J.T."/>
            <person name="Sreedasyam A."/>
            <person name="Maumus F."/>
            <person name="Tiley G.P."/>
            <person name="Fernandez-Pozo N."/>
            <person name="Barry K."/>
            <person name="Chen C."/>
            <person name="Wang M."/>
            <person name="Lipzen A."/>
            <person name="Daum C."/>
            <person name="Saski C.A."/>
            <person name="Payton A.C."/>
            <person name="Mcbreen J.C."/>
            <person name="Conrad R.E."/>
            <person name="Kollar L.M."/>
            <person name="Olsson S."/>
            <person name="Huttunen S."/>
            <person name="Landis J.B."/>
            <person name="Wickett N.J."/>
            <person name="Johnson M.G."/>
            <person name="Rensing S.A."/>
            <person name="Grimwood J."/>
            <person name="Schmutz J."/>
            <person name="Mcdaniel S.F."/>
        </authorList>
    </citation>
    <scope>NUCLEOTIDE SEQUENCE</scope>
    <source>
        <strain evidence="1">R40</strain>
    </source>
</reference>
<gene>
    <name evidence="1" type="ORF">KC19_9G017300</name>
</gene>
<name>A0A8T0GQX2_CERPU</name>
<dbReference type="EMBL" id="CM026430">
    <property type="protein sequence ID" value="KAG0560835.1"/>
    <property type="molecule type" value="Genomic_DNA"/>
</dbReference>
<sequence length="106" mass="12328">IRTPPTINIKFKLQINTNSAQQGNSEINKETAKLTRKRKTLQKHTQFLSTGSIRLLQPCDQITLLKQKTVPRTHITTHRYSTNYILKSSALSYRRNKEHEGVELFH</sequence>
<organism evidence="1 2">
    <name type="scientific">Ceratodon purpureus</name>
    <name type="common">Fire moss</name>
    <name type="synonym">Dicranum purpureum</name>
    <dbReference type="NCBI Taxonomy" id="3225"/>
    <lineage>
        <taxon>Eukaryota</taxon>
        <taxon>Viridiplantae</taxon>
        <taxon>Streptophyta</taxon>
        <taxon>Embryophyta</taxon>
        <taxon>Bryophyta</taxon>
        <taxon>Bryophytina</taxon>
        <taxon>Bryopsida</taxon>
        <taxon>Dicranidae</taxon>
        <taxon>Pseudoditrichales</taxon>
        <taxon>Ditrichaceae</taxon>
        <taxon>Ceratodon</taxon>
    </lineage>
</organism>
<keyword evidence="2" id="KW-1185">Reference proteome</keyword>
<comment type="caution">
    <text evidence="1">The sequence shown here is derived from an EMBL/GenBank/DDBJ whole genome shotgun (WGS) entry which is preliminary data.</text>
</comment>
<evidence type="ECO:0000313" key="1">
    <source>
        <dbReference type="EMBL" id="KAG0560835.1"/>
    </source>
</evidence>
<accession>A0A8T0GQX2</accession>
<evidence type="ECO:0000313" key="2">
    <source>
        <dbReference type="Proteomes" id="UP000822688"/>
    </source>
</evidence>
<dbReference type="Proteomes" id="UP000822688">
    <property type="component" value="Chromosome 9"/>
</dbReference>
<protein>
    <submittedName>
        <fullName evidence="1">Uncharacterized protein</fullName>
    </submittedName>
</protein>
<dbReference type="AlphaFoldDB" id="A0A8T0GQX2"/>
<proteinExistence type="predicted"/>